<dbReference type="InterPro" id="IPR001584">
    <property type="entry name" value="Integrase_cat-core"/>
</dbReference>
<organism evidence="2 3">
    <name type="scientific">Caldalkalibacillus thermarum (strain TA2.A1)</name>
    <dbReference type="NCBI Taxonomy" id="986075"/>
    <lineage>
        <taxon>Bacteria</taxon>
        <taxon>Bacillati</taxon>
        <taxon>Bacillota</taxon>
        <taxon>Bacilli</taxon>
        <taxon>Bacillales</taxon>
        <taxon>Bacillaceae</taxon>
        <taxon>Caldalkalibacillus</taxon>
    </lineage>
</organism>
<dbReference type="InterPro" id="IPR024064">
    <property type="entry name" value="FdhE-like_sf"/>
</dbReference>
<evidence type="ECO:0000313" key="2">
    <source>
        <dbReference type="EMBL" id="QZT32668.1"/>
    </source>
</evidence>
<dbReference type="InterPro" id="IPR036397">
    <property type="entry name" value="RNaseH_sf"/>
</dbReference>
<sequence length="480" mass="55810">MLPQLLTYLLTYIKYQDQIIRTLLTLLIGKSMFDKPSERPPVNKPYRKLQVDDLPIIETPEKLNYKLLLQEYLEAKGKPLKPVKRHSKSTTSIPSSMKCPKCGAPSEYLYANNGAKGQYRCKVCSCLFSDKNRYLKEAILKCPHCSKTLEKIKERKDFDIFKCKNNDCSYYQKKLNGLSKKETQQFKEDPQAFKMRYIFRQFRFDYQPLAKKSPKKPKVDLSRLYVSPHTLGLILTYHVNYGLSARKTAAIMKDIHGVSISHQSILNYENSVALTVKPYVDHYPYELSDQFCGDETYIRVNGRWHYLFFFFDAVKKVILSYPVSPNRDTLSAIKAIDEVLHKLRETPQDLTFVVDGNPIYLLAQHFFAQQDISFDVKQVIGLTNEDPVSKEYRPFKQIVERLNRTFKGNYRSTHGFGSEQGSVSYVTLFVAYFNFLRPHAKLEGKVPVIIPELRDLPHMPARWAKLIELSQEYIIEQQTA</sequence>
<dbReference type="InterPro" id="IPR032874">
    <property type="entry name" value="DDE_dom"/>
</dbReference>
<dbReference type="RefSeq" id="WP_222822526.1">
    <property type="nucleotide sequence ID" value="NZ_CP082237.1"/>
</dbReference>
<dbReference type="Gene3D" id="3.30.420.10">
    <property type="entry name" value="Ribonuclease H-like superfamily/Ribonuclease H"/>
    <property type="match status" value="1"/>
</dbReference>
<name>A0A8X8I6V8_CALTT</name>
<accession>A0A8X8I6V8</accession>
<reference evidence="2 3" key="1">
    <citation type="journal article" date="2020" name="Extremophiles">
        <title>Genomic analysis of Caldalkalibacillus thermarum TA2.A1 reveals aerobic alkaliphilic metabolism and evolutionary hallmarks linking alkaliphilic bacteria and plant life.</title>
        <authorList>
            <person name="de Jong S.I."/>
            <person name="van den Broek M.A."/>
            <person name="Merkel A.Y."/>
            <person name="de la Torre Cortes P."/>
            <person name="Kalamorz F."/>
            <person name="Cook G.M."/>
            <person name="van Loosdrecht M.C.M."/>
            <person name="McMillan D.G.G."/>
        </authorList>
    </citation>
    <scope>NUCLEOTIDE SEQUENCE [LARGE SCALE GENOMIC DNA]</scope>
    <source>
        <strain evidence="2 3">TA2.A1</strain>
    </source>
</reference>
<evidence type="ECO:0000259" key="1">
    <source>
        <dbReference type="PROSITE" id="PS50994"/>
    </source>
</evidence>
<feature type="domain" description="Integrase catalytic" evidence="1">
    <location>
        <begin position="280"/>
        <end position="455"/>
    </location>
</feature>
<proteinExistence type="predicted"/>
<dbReference type="Proteomes" id="UP000825179">
    <property type="component" value="Chromosome"/>
</dbReference>
<dbReference type="SUPFAM" id="SSF144020">
    <property type="entry name" value="FdhE-like"/>
    <property type="match status" value="1"/>
</dbReference>
<dbReference type="GO" id="GO:0003676">
    <property type="term" value="F:nucleic acid binding"/>
    <property type="evidence" value="ECO:0007669"/>
    <property type="project" value="InterPro"/>
</dbReference>
<dbReference type="Pfam" id="PF13610">
    <property type="entry name" value="DDE_Tnp_IS240"/>
    <property type="match status" value="1"/>
</dbReference>
<keyword evidence="3" id="KW-1185">Reference proteome</keyword>
<protein>
    <submittedName>
        <fullName evidence="2">DDE-type integrase/transposase/recombinase</fullName>
    </submittedName>
</protein>
<gene>
    <name evidence="2" type="ORF">HUR95_09710</name>
</gene>
<dbReference type="GO" id="GO:0015074">
    <property type="term" value="P:DNA integration"/>
    <property type="evidence" value="ECO:0007669"/>
    <property type="project" value="InterPro"/>
</dbReference>
<dbReference type="KEGG" id="cthu:HUR95_09710"/>
<dbReference type="PROSITE" id="PS50994">
    <property type="entry name" value="INTEGRASE"/>
    <property type="match status" value="1"/>
</dbReference>
<dbReference type="EMBL" id="CP082237">
    <property type="protein sequence ID" value="QZT32668.1"/>
    <property type="molecule type" value="Genomic_DNA"/>
</dbReference>
<evidence type="ECO:0000313" key="3">
    <source>
        <dbReference type="Proteomes" id="UP000825179"/>
    </source>
</evidence>
<dbReference type="AlphaFoldDB" id="A0A8X8I6V8"/>
<dbReference type="SUPFAM" id="SSF53098">
    <property type="entry name" value="Ribonuclease H-like"/>
    <property type="match status" value="1"/>
</dbReference>
<dbReference type="InterPro" id="IPR012337">
    <property type="entry name" value="RNaseH-like_sf"/>
</dbReference>